<dbReference type="AlphaFoldDB" id="T2HVW5"/>
<keyword evidence="2" id="KW-0805">Transcription regulation</keyword>
<evidence type="ECO:0000256" key="4">
    <source>
        <dbReference type="ARBA" id="ARBA00023163"/>
    </source>
</evidence>
<dbReference type="PANTHER" id="PTHR30118:SF15">
    <property type="entry name" value="TRANSCRIPTIONAL REGULATORY PROTEIN"/>
    <property type="match status" value="1"/>
</dbReference>
<sequence length="320" mass="35992">MGTRVASGMRITRSKTMIDLRQIDLNLLLAFDAIYAQRSITRAAEVMCLSQPAMSNALSRLRSLSGDRLFIKSHRGVTPTMVAHRLADHVRNALDSLREGLREIPSAHEHNPVLRISCPDYLQPQLLKALIDEQQNHWHVRYYQTRRRDAFDELASGKLDILVDIDQPLQRHTMLRKLLLPVDHYVFAYGQALDAPPLTLEAYLAIPQIQVSSRRDGLSPVDLKLGVTARRRTIAVSLQSSFAARVIADQHPFGLTLPSRVADALGLQQAPLPFEQPLELQLALYVEAKYRFERSREQALRLLLGLFEGSATCGAIARHA</sequence>
<evidence type="ECO:0000256" key="3">
    <source>
        <dbReference type="ARBA" id="ARBA00023125"/>
    </source>
</evidence>
<keyword evidence="3" id="KW-0238">DNA-binding</keyword>
<organism evidence="6">
    <name type="scientific">Pseudomonas sp. HI-70</name>
    <dbReference type="NCBI Taxonomy" id="341693"/>
    <lineage>
        <taxon>Bacteria</taxon>
        <taxon>Pseudomonadati</taxon>
        <taxon>Pseudomonadota</taxon>
        <taxon>Gammaproteobacteria</taxon>
        <taxon>Pseudomonadales</taxon>
        <taxon>Pseudomonadaceae</taxon>
        <taxon>Pseudomonas</taxon>
    </lineage>
</organism>
<evidence type="ECO:0000259" key="5">
    <source>
        <dbReference type="PROSITE" id="PS50931"/>
    </source>
</evidence>
<dbReference type="InterPro" id="IPR050389">
    <property type="entry name" value="LysR-type_TF"/>
</dbReference>
<feature type="domain" description="HTH lysR-type" evidence="5">
    <location>
        <begin position="23"/>
        <end position="80"/>
    </location>
</feature>
<dbReference type="Gene3D" id="3.40.190.10">
    <property type="entry name" value="Periplasmic binding protein-like II"/>
    <property type="match status" value="2"/>
</dbReference>
<dbReference type="PRINTS" id="PR00039">
    <property type="entry name" value="HTHLYSR"/>
</dbReference>
<dbReference type="GO" id="GO:0003700">
    <property type="term" value="F:DNA-binding transcription factor activity"/>
    <property type="evidence" value="ECO:0007669"/>
    <property type="project" value="InterPro"/>
</dbReference>
<dbReference type="GO" id="GO:0003677">
    <property type="term" value="F:DNA binding"/>
    <property type="evidence" value="ECO:0007669"/>
    <property type="project" value="UniProtKB-KW"/>
</dbReference>
<protein>
    <submittedName>
        <fullName evidence="6">Putative LysR-type transcriptional activator</fullName>
    </submittedName>
</protein>
<gene>
    <name evidence="6" type="primary">cpdR</name>
</gene>
<proteinExistence type="inferred from homology"/>
<dbReference type="SUPFAM" id="SSF46785">
    <property type="entry name" value="Winged helix' DNA-binding domain"/>
    <property type="match status" value="1"/>
</dbReference>
<reference evidence="6" key="2">
    <citation type="journal article" date="2013" name="Appl. Environ. Microbiol.">
        <title>Characterization of CpdC, a large-ring lactone-hydrolyzing enzyme from Pseudomonas sp. strain HI-70, and its use as a fusion tag facilitating overproduction of proteins in Escherichia coli.</title>
        <authorList>
            <person name="Xu Y."/>
            <person name="Grosse S."/>
            <person name="Iwaki H."/>
            <person name="Hasegawa Y."/>
            <person name="Lau P.C.K."/>
        </authorList>
    </citation>
    <scope>NUCLEOTIDE SEQUENCE</scope>
    <source>
        <strain evidence="6">HI-70</strain>
    </source>
</reference>
<dbReference type="EMBL" id="AB823648">
    <property type="protein sequence ID" value="BAN84076.1"/>
    <property type="molecule type" value="Genomic_DNA"/>
</dbReference>
<reference evidence="6" key="1">
    <citation type="journal article" date="2006" name="Appl. Environ. Microbiol.">
        <title>Pseudomonad cyclopentadecanone monooxygenase displaying an uncommon spectrum of Baeyer-Villiger oxidations of cyclic ketones.</title>
        <authorList>
            <person name="Iwaki H."/>
            <person name="Wang S."/>
            <person name="Gross S."/>
            <person name="Bergeron H."/>
            <person name="Nagahashi A."/>
            <person name="Lertvorachon J."/>
            <person name="Yang J."/>
            <person name="Konishi Y."/>
            <person name="Hasegawa Y."/>
            <person name="Lau P."/>
        </authorList>
    </citation>
    <scope>NUCLEOTIDE SEQUENCE</scope>
    <source>
        <strain evidence="6">HI-70</strain>
    </source>
</reference>
<dbReference type="SUPFAM" id="SSF53850">
    <property type="entry name" value="Periplasmic binding protein-like II"/>
    <property type="match status" value="1"/>
</dbReference>
<evidence type="ECO:0000256" key="1">
    <source>
        <dbReference type="ARBA" id="ARBA00009437"/>
    </source>
</evidence>
<dbReference type="Pfam" id="PF00126">
    <property type="entry name" value="HTH_1"/>
    <property type="match status" value="1"/>
</dbReference>
<dbReference type="Gene3D" id="1.10.10.10">
    <property type="entry name" value="Winged helix-like DNA-binding domain superfamily/Winged helix DNA-binding domain"/>
    <property type="match status" value="1"/>
</dbReference>
<dbReference type="InterPro" id="IPR000847">
    <property type="entry name" value="LysR_HTH_N"/>
</dbReference>
<evidence type="ECO:0000313" key="6">
    <source>
        <dbReference type="EMBL" id="BAN84076.1"/>
    </source>
</evidence>
<dbReference type="PROSITE" id="PS50931">
    <property type="entry name" value="HTH_LYSR"/>
    <property type="match status" value="1"/>
</dbReference>
<accession>T2HVW5</accession>
<name>T2HVW5_9PSED</name>
<keyword evidence="4" id="KW-0804">Transcription</keyword>
<comment type="similarity">
    <text evidence="1">Belongs to the LysR transcriptional regulatory family.</text>
</comment>
<dbReference type="InterPro" id="IPR036390">
    <property type="entry name" value="WH_DNA-bd_sf"/>
</dbReference>
<dbReference type="InterPro" id="IPR036388">
    <property type="entry name" value="WH-like_DNA-bd_sf"/>
</dbReference>
<evidence type="ECO:0000256" key="2">
    <source>
        <dbReference type="ARBA" id="ARBA00023015"/>
    </source>
</evidence>
<dbReference type="PANTHER" id="PTHR30118">
    <property type="entry name" value="HTH-TYPE TRANSCRIPTIONAL REGULATOR LEUO-RELATED"/>
    <property type="match status" value="1"/>
</dbReference>